<organism evidence="1 2">
    <name type="scientific">Kitasatospora aureofaciens</name>
    <name type="common">Streptomyces aureofaciens</name>
    <dbReference type="NCBI Taxonomy" id="1894"/>
    <lineage>
        <taxon>Bacteria</taxon>
        <taxon>Bacillati</taxon>
        <taxon>Actinomycetota</taxon>
        <taxon>Actinomycetes</taxon>
        <taxon>Kitasatosporales</taxon>
        <taxon>Streptomycetaceae</taxon>
        <taxon>Kitasatospora</taxon>
    </lineage>
</organism>
<protein>
    <submittedName>
        <fullName evidence="1">Uncharacterized protein</fullName>
    </submittedName>
</protein>
<dbReference type="EMBL" id="BMUB01000051">
    <property type="protein sequence ID" value="GGV08254.1"/>
    <property type="molecule type" value="Genomic_DNA"/>
</dbReference>
<accession>A0A8H9I4R2</accession>
<dbReference type="AlphaFoldDB" id="A0A8H9I4R2"/>
<evidence type="ECO:0000313" key="1">
    <source>
        <dbReference type="EMBL" id="GGV08254.1"/>
    </source>
</evidence>
<sequence length="103" mass="10621">MLRCTAVASSRSSWWPVSPVAGISTREVTRASATAAPSTYALARQARYRSALLEAAGSARAPDRFGSRLDPLESAVLASPPAAALQAVLEEVLAVAARAQAVA</sequence>
<evidence type="ECO:0000313" key="2">
    <source>
        <dbReference type="Proteomes" id="UP000610124"/>
    </source>
</evidence>
<reference evidence="1" key="1">
    <citation type="journal article" date="2014" name="Int. J. Syst. Evol. Microbiol.">
        <title>Complete genome sequence of Corynebacterium casei LMG S-19264T (=DSM 44701T), isolated from a smear-ripened cheese.</title>
        <authorList>
            <consortium name="US DOE Joint Genome Institute (JGI-PGF)"/>
            <person name="Walter F."/>
            <person name="Albersmeier A."/>
            <person name="Kalinowski J."/>
            <person name="Ruckert C."/>
        </authorList>
    </citation>
    <scope>NUCLEOTIDE SEQUENCE</scope>
    <source>
        <strain evidence="1">JCM 4434</strain>
    </source>
</reference>
<name>A0A8H9I4R2_KITAU</name>
<comment type="caution">
    <text evidence="1">The sequence shown here is derived from an EMBL/GenBank/DDBJ whole genome shotgun (WGS) entry which is preliminary data.</text>
</comment>
<dbReference type="Proteomes" id="UP000610124">
    <property type="component" value="Unassembled WGS sequence"/>
</dbReference>
<reference evidence="1" key="2">
    <citation type="submission" date="2020-09" db="EMBL/GenBank/DDBJ databases">
        <authorList>
            <person name="Sun Q."/>
            <person name="Ohkuma M."/>
        </authorList>
    </citation>
    <scope>NUCLEOTIDE SEQUENCE</scope>
    <source>
        <strain evidence="1">JCM 4434</strain>
    </source>
</reference>
<proteinExistence type="predicted"/>
<gene>
    <name evidence="1" type="ORF">GCM10010502_74070</name>
</gene>